<gene>
    <name evidence="8" type="ORF">SAMN05661091_0351</name>
</gene>
<evidence type="ECO:0000313" key="8">
    <source>
        <dbReference type="EMBL" id="SMF67489.1"/>
    </source>
</evidence>
<evidence type="ECO:0000256" key="1">
    <source>
        <dbReference type="ARBA" id="ARBA00004514"/>
    </source>
</evidence>
<comment type="function">
    <text evidence="5">May act as an export chaperone for the filament capping protein FliD.</text>
</comment>
<comment type="similarity">
    <text evidence="6">Belongs to the bacillales FliT family.</text>
</comment>
<dbReference type="RefSeq" id="WP_208917496.1">
    <property type="nucleotide sequence ID" value="NZ_LT840184.1"/>
</dbReference>
<protein>
    <recommendedName>
        <fullName evidence="7">Flagellar protein FliT</fullName>
    </recommendedName>
</protein>
<sequence length="115" mass="13748">MKGDSELNQLLDELEHITNTVIDNLLNMDEEDFEQFVSKRQNIVEQLEPYRSIMNDTDKQKIRAIIDHDPEILEQMHALKQEAGNWMEKRESIRVQQNAYQHAYTYDSLFIDHKK</sequence>
<dbReference type="Proteomes" id="UP000192940">
    <property type="component" value="Chromosome I"/>
</dbReference>
<evidence type="ECO:0000256" key="5">
    <source>
        <dbReference type="ARBA" id="ARBA00093765"/>
    </source>
</evidence>
<proteinExistence type="inferred from homology"/>
<dbReference type="AlphaFoldDB" id="A0A1X7GCH2"/>
<evidence type="ECO:0000256" key="4">
    <source>
        <dbReference type="ARBA" id="ARBA00023186"/>
    </source>
</evidence>
<accession>A0A1X7GCH2</accession>
<evidence type="ECO:0000256" key="3">
    <source>
        <dbReference type="ARBA" id="ARBA00022795"/>
    </source>
</evidence>
<dbReference type="STRING" id="1313296.SAMN05661091_0351"/>
<evidence type="ECO:0000256" key="2">
    <source>
        <dbReference type="ARBA" id="ARBA00022490"/>
    </source>
</evidence>
<evidence type="ECO:0000313" key="9">
    <source>
        <dbReference type="Proteomes" id="UP000192940"/>
    </source>
</evidence>
<comment type="subcellular location">
    <subcellularLocation>
        <location evidence="1">Cytoplasm</location>
        <location evidence="1">Cytosol</location>
    </subcellularLocation>
</comment>
<keyword evidence="9" id="KW-1185">Reference proteome</keyword>
<name>A0A1X7GCH2_9BACL</name>
<keyword evidence="3" id="KW-1005">Bacterial flagellum biogenesis</keyword>
<keyword evidence="4" id="KW-0143">Chaperone</keyword>
<organism evidence="8 9">
    <name type="scientific">Paenibacillus uliginis N3/975</name>
    <dbReference type="NCBI Taxonomy" id="1313296"/>
    <lineage>
        <taxon>Bacteria</taxon>
        <taxon>Bacillati</taxon>
        <taxon>Bacillota</taxon>
        <taxon>Bacilli</taxon>
        <taxon>Bacillales</taxon>
        <taxon>Paenibacillaceae</taxon>
        <taxon>Paenibacillus</taxon>
    </lineage>
</organism>
<evidence type="ECO:0000256" key="6">
    <source>
        <dbReference type="ARBA" id="ARBA00093785"/>
    </source>
</evidence>
<dbReference type="EMBL" id="LT840184">
    <property type="protein sequence ID" value="SMF67489.1"/>
    <property type="molecule type" value="Genomic_DNA"/>
</dbReference>
<dbReference type="Pfam" id="PF05400">
    <property type="entry name" value="FliT"/>
    <property type="match status" value="1"/>
</dbReference>
<keyword evidence="2" id="KW-0963">Cytoplasm</keyword>
<dbReference type="InterPro" id="IPR008622">
    <property type="entry name" value="FliT"/>
</dbReference>
<reference evidence="8 9" key="1">
    <citation type="submission" date="2017-04" db="EMBL/GenBank/DDBJ databases">
        <authorList>
            <person name="Afonso C.L."/>
            <person name="Miller P.J."/>
            <person name="Scott M.A."/>
            <person name="Spackman E."/>
            <person name="Goraichik I."/>
            <person name="Dimitrov K.M."/>
            <person name="Suarez D.L."/>
            <person name="Swayne D.E."/>
        </authorList>
    </citation>
    <scope>NUCLEOTIDE SEQUENCE [LARGE SCALE GENOMIC DNA]</scope>
    <source>
        <strain evidence="8 9">N3/975</strain>
    </source>
</reference>
<evidence type="ECO:0000256" key="7">
    <source>
        <dbReference type="ARBA" id="ARBA00093797"/>
    </source>
</evidence>